<dbReference type="AlphaFoldDB" id="A0A0R1I007"/>
<dbReference type="OrthoDB" id="9769191at2"/>
<keyword evidence="12" id="KW-1185">Reference proteome</keyword>
<dbReference type="GO" id="GO:0008982">
    <property type="term" value="F:protein-N(PI)-phosphohistidine-sugar phosphotransferase activity"/>
    <property type="evidence" value="ECO:0007669"/>
    <property type="project" value="InterPro"/>
</dbReference>
<keyword evidence="6 9" id="KW-0812">Transmembrane</keyword>
<feature type="transmembrane region" description="Helical" evidence="9">
    <location>
        <begin position="20"/>
        <end position="41"/>
    </location>
</feature>
<dbReference type="InterPro" id="IPR013013">
    <property type="entry name" value="PTS_EIIC_1"/>
</dbReference>
<dbReference type="GO" id="GO:0009401">
    <property type="term" value="P:phosphoenolpyruvate-dependent sugar phosphotransferase system"/>
    <property type="evidence" value="ECO:0007669"/>
    <property type="project" value="UniProtKB-KW"/>
</dbReference>
<keyword evidence="7 9" id="KW-1133">Transmembrane helix</keyword>
<dbReference type="STRING" id="1302272.FC96_GL001712"/>
<feature type="transmembrane region" description="Helical" evidence="9">
    <location>
        <begin position="140"/>
        <end position="159"/>
    </location>
</feature>
<keyword evidence="2" id="KW-0813">Transport</keyword>
<keyword evidence="5" id="KW-0598">Phosphotransferase system</keyword>
<sequence>MRIQTISTPLKRGFSSFITVLADIFTPIIPAIVAAGLLMALHNVLTAPHLFGTAALITSFPQLKGFADFINVLANAPFTFLPVLVGFSATKRFGGNPYLGAALGMMMVSPALVSGYNVSAAMTAHHMAYWHMFGLPVAQAGYQGSVIPMLAVAFILATLEKRLHRRMPEALDYTFTPLIAVLVTGLLTFTIVGPVMRVVSDGLTNGLLALYQNTGALGAGLFGLLYAPIVITGLHQSFPAIETQLIANVKTTGGSFIFPIASISNIAQGGAALAVFCLVKDKKQRSLASSASVSALLGITEPAMYGVNLKLRFPFYAAMIGSGVASVYLGMTHVLAVALGSNSVLGFISIASHAIPAFIISGVISFVVSFTVTFVLGRRQESPLEDGLQAATNESLALAE</sequence>
<feature type="transmembrane region" description="Helical" evidence="9">
    <location>
        <begin position="171"/>
        <end position="196"/>
    </location>
</feature>
<evidence type="ECO:0000256" key="9">
    <source>
        <dbReference type="SAM" id="Phobius"/>
    </source>
</evidence>
<dbReference type="Proteomes" id="UP000050911">
    <property type="component" value="Unassembled WGS sequence"/>
</dbReference>
<feature type="transmembrane region" description="Helical" evidence="9">
    <location>
        <begin position="355"/>
        <end position="376"/>
    </location>
</feature>
<dbReference type="PANTHER" id="PTHR30175">
    <property type="entry name" value="PHOSPHOTRANSFERASE SYSTEM TRANSPORT PROTEIN"/>
    <property type="match status" value="1"/>
</dbReference>
<dbReference type="PANTHER" id="PTHR30175:SF4">
    <property type="entry name" value="PTS SYSTEM TREHALOSE-SPECIFIC EIIBC COMPONENT"/>
    <property type="match status" value="1"/>
</dbReference>
<dbReference type="PATRIC" id="fig|1302272.5.peg.1731"/>
<dbReference type="GO" id="GO:0015771">
    <property type="term" value="P:trehalose transport"/>
    <property type="evidence" value="ECO:0007669"/>
    <property type="project" value="TreeGrafter"/>
</dbReference>
<dbReference type="Pfam" id="PF02378">
    <property type="entry name" value="PTS_EIIC"/>
    <property type="match status" value="1"/>
</dbReference>
<evidence type="ECO:0000256" key="1">
    <source>
        <dbReference type="ARBA" id="ARBA00004651"/>
    </source>
</evidence>
<comment type="caution">
    <text evidence="11">The sequence shown here is derived from an EMBL/GenBank/DDBJ whole genome shotgun (WGS) entry which is preliminary data.</text>
</comment>
<evidence type="ECO:0000259" key="10">
    <source>
        <dbReference type="PROSITE" id="PS51103"/>
    </source>
</evidence>
<evidence type="ECO:0000256" key="2">
    <source>
        <dbReference type="ARBA" id="ARBA00022448"/>
    </source>
</evidence>
<evidence type="ECO:0000256" key="8">
    <source>
        <dbReference type="ARBA" id="ARBA00023136"/>
    </source>
</evidence>
<dbReference type="GO" id="GO:0090589">
    <property type="term" value="F:protein-phosphocysteine-trehalose phosphotransferase system transporter activity"/>
    <property type="evidence" value="ECO:0007669"/>
    <property type="project" value="TreeGrafter"/>
</dbReference>
<feature type="transmembrane region" description="Helical" evidence="9">
    <location>
        <begin position="69"/>
        <end position="87"/>
    </location>
</feature>
<feature type="transmembrane region" description="Helical" evidence="9">
    <location>
        <begin position="313"/>
        <end position="335"/>
    </location>
</feature>
<protein>
    <submittedName>
        <fullName evidence="11">Sucrose-specific PTS family porter, enzyme IIBCA</fullName>
    </submittedName>
</protein>
<gene>
    <name evidence="11" type="ORF">FC96_GL001712</name>
</gene>
<comment type="subcellular location">
    <subcellularLocation>
        <location evidence="1">Cell membrane</location>
        <topology evidence="1">Multi-pass membrane protein</topology>
    </subcellularLocation>
</comment>
<feature type="transmembrane region" description="Helical" evidence="9">
    <location>
        <begin position="216"/>
        <end position="234"/>
    </location>
</feature>
<organism evidence="11 12">
    <name type="scientific">Secundilactobacillus kimchicus JCM 15530</name>
    <dbReference type="NCBI Taxonomy" id="1302272"/>
    <lineage>
        <taxon>Bacteria</taxon>
        <taxon>Bacillati</taxon>
        <taxon>Bacillota</taxon>
        <taxon>Bacilli</taxon>
        <taxon>Lactobacillales</taxon>
        <taxon>Lactobacillaceae</taxon>
        <taxon>Secundilactobacillus</taxon>
    </lineage>
</organism>
<dbReference type="InterPro" id="IPR050558">
    <property type="entry name" value="PTS_Sugar-Specific_Components"/>
</dbReference>
<evidence type="ECO:0000256" key="3">
    <source>
        <dbReference type="ARBA" id="ARBA00022475"/>
    </source>
</evidence>
<keyword evidence="3" id="KW-1003">Cell membrane</keyword>
<feature type="domain" description="PTS EIIC type-1" evidence="10">
    <location>
        <begin position="32"/>
        <end position="392"/>
    </location>
</feature>
<evidence type="ECO:0000313" key="11">
    <source>
        <dbReference type="EMBL" id="KRK48599.1"/>
    </source>
</evidence>
<evidence type="ECO:0000256" key="5">
    <source>
        <dbReference type="ARBA" id="ARBA00022683"/>
    </source>
</evidence>
<accession>A0A0R1I007</accession>
<dbReference type="GO" id="GO:0005886">
    <property type="term" value="C:plasma membrane"/>
    <property type="evidence" value="ECO:0007669"/>
    <property type="project" value="UniProtKB-SubCell"/>
</dbReference>
<dbReference type="PROSITE" id="PS51103">
    <property type="entry name" value="PTS_EIIC_TYPE_1"/>
    <property type="match status" value="1"/>
</dbReference>
<keyword evidence="4" id="KW-0762">Sugar transport</keyword>
<keyword evidence="8 9" id="KW-0472">Membrane</keyword>
<evidence type="ECO:0000256" key="7">
    <source>
        <dbReference type="ARBA" id="ARBA00022989"/>
    </source>
</evidence>
<evidence type="ECO:0000256" key="4">
    <source>
        <dbReference type="ARBA" id="ARBA00022597"/>
    </source>
</evidence>
<reference evidence="11 12" key="1">
    <citation type="journal article" date="2015" name="Genome Announc.">
        <title>Expanding the biotechnology potential of lactobacilli through comparative genomics of 213 strains and associated genera.</title>
        <authorList>
            <person name="Sun Z."/>
            <person name="Harris H.M."/>
            <person name="McCann A."/>
            <person name="Guo C."/>
            <person name="Argimon S."/>
            <person name="Zhang W."/>
            <person name="Yang X."/>
            <person name="Jeffery I.B."/>
            <person name="Cooney J.C."/>
            <person name="Kagawa T.F."/>
            <person name="Liu W."/>
            <person name="Song Y."/>
            <person name="Salvetti E."/>
            <person name="Wrobel A."/>
            <person name="Rasinkangas P."/>
            <person name="Parkhill J."/>
            <person name="Rea M.C."/>
            <person name="O'Sullivan O."/>
            <person name="Ritari J."/>
            <person name="Douillard F.P."/>
            <person name="Paul Ross R."/>
            <person name="Yang R."/>
            <person name="Briner A.E."/>
            <person name="Felis G.E."/>
            <person name="de Vos W.M."/>
            <person name="Barrangou R."/>
            <person name="Klaenhammer T.R."/>
            <person name="Caufield P.W."/>
            <person name="Cui Y."/>
            <person name="Zhang H."/>
            <person name="O'Toole P.W."/>
        </authorList>
    </citation>
    <scope>NUCLEOTIDE SEQUENCE [LARGE SCALE GENOMIC DNA]</scope>
    <source>
        <strain evidence="11 12">JCM 15530</strain>
    </source>
</reference>
<name>A0A0R1I007_9LACO</name>
<dbReference type="EMBL" id="AZCX01000003">
    <property type="protein sequence ID" value="KRK48599.1"/>
    <property type="molecule type" value="Genomic_DNA"/>
</dbReference>
<feature type="transmembrane region" description="Helical" evidence="9">
    <location>
        <begin position="99"/>
        <end position="120"/>
    </location>
</feature>
<evidence type="ECO:0000313" key="12">
    <source>
        <dbReference type="Proteomes" id="UP000050911"/>
    </source>
</evidence>
<proteinExistence type="predicted"/>
<dbReference type="InterPro" id="IPR003352">
    <property type="entry name" value="PTS_EIIC"/>
</dbReference>
<evidence type="ECO:0000256" key="6">
    <source>
        <dbReference type="ARBA" id="ARBA00022692"/>
    </source>
</evidence>